<proteinExistence type="predicted"/>
<dbReference type="PANTHER" id="PTHR11440">
    <property type="entry name" value="LECITHIN-CHOLESTEROL ACYLTRANSFERASE-RELATED"/>
    <property type="match status" value="1"/>
</dbReference>
<feature type="region of interest" description="Disordered" evidence="1">
    <location>
        <begin position="1104"/>
        <end position="1123"/>
    </location>
</feature>
<evidence type="ECO:0000313" key="4">
    <source>
        <dbReference type="EMBL" id="OGE84530.1"/>
    </source>
</evidence>
<evidence type="ECO:0000259" key="3">
    <source>
        <dbReference type="Pfam" id="PF05048"/>
    </source>
</evidence>
<sequence>MSKLLIISVFGLLALAVGFAQASILSTNPVSTIDTTLPTGIDHPGIPNLHGEFTLPGTVRDTAKHFSITDSEYLNISIDSSEIIEAQIESVPHMILIHLEPSITAISSQITIKNLEPNTTHWWHQDTHRSSTPFTTDLTGSYTYTQDLTERHLVFIKPEPSTKYITDNATGGDCTTIGTWNSSTKTCTLTTNLTETIQIGASGITIDGANHTITGSYTGYGIFVNGYNNETIKNIDISRFSYGIYLNNSNNSSITNINIHNGIGIQIYNCSNCTLSNNTVSNSGPGIRLDYSNSNYLANNSATSGNWGIFLYSSNSNTLTSNTASNNYGYGIVLNSSINNTLNYNSTQDNRERDIWTDNCNNIIVNTTGSGNRPIKYFNGVVNLSNETLSQLILCNADGSNISNITIEGSSTWKNNGLYLLYTDNSTISNVNSSNNYNGIKLIYSNGNTIISSTANLNSAYGISLDTFNHNSTLIDNTANSNNYSGIFIYNSNNNTLTGNITSNNNTSNTGSGGVELAYSNNNTVTNNTISNNNGNGVGLRITNASNNQIYNNNFINNSTQVYIVNPGIYSTGNVFNSSLPLGGNYWSNYNCANSNSDGVCNSYYSFSGGQDNFPWIAPDLWPEPRNPVIIVPGIMGSYLNRVSDNAEVWPDFLNMANPFNDGDAYLSDLILSNSGNEEEGLEMFVSGIIETAPFRTIYGNLIDLFTNNGYTENENLFIMPYDWRLDIEDNLDLIIDTVSDAFDNSPTGKVDIVAHSTGGLLVKTYLLQQEDTSYIDKVIFVGVPQIGAPKTFKALNHGDNMDNPILNSARVKIITRNMPGVYQLLPSREYFNLTGGYVYDMRNGVDLLSYDETNDFMVEDENDDRNEYLLDQADLFHQELDAYTPNVDIYNIVGCANWDTIGEFYIKNGNKHDLKTTNGDKTVPLLSAVFNSGAFNNYFAPNIDHLELVVNNIPLNLIRNILINNSSNIPTSISNSSSTCFGGSPKMKRYSAHSPVELHLYDSNNNHTGPDDNGDTELAIPGSTYEILGEDKFIYVPDGDYRVEIKATDTGSFDFIVQELTQSLVTKTITYENIAIDDAALTAELDFGATDTTQLQIDEDGDETIDQNISPTSVDIPTPDTTVPTTTTVISGTAGDNGWYVSDVTLSISATDNSGGVGLDVTEYSRDNGTTWNIYTTPPKPSTDGNHDILYRSRDKAGNIEQPHSASVMIDKTVPFTSILVSGISGNNNWYTSNVTFALSASDSTSGIYTIKYSLDNGNTWSVYASPVMISTEGINTIQYYSEDSAGNTEITKAKVIKIDKTNPEAEIYLDIPTEQIKVFGTDNLTTPTIIENPQYLYTITDESSRSISIELESTIDLNPTTGVYTFNGKIVDIQYNGVSVPIPNNFITYSWVNQSGIITTLEQDIYVENSFKVTTAYNNITDSTDIVVENSSGMNTYNLPGLVIIRLETNDGVLEYSY</sequence>
<dbReference type="InterPro" id="IPR036278">
    <property type="entry name" value="Sialidase_sf"/>
</dbReference>
<dbReference type="Proteomes" id="UP000176339">
    <property type="component" value="Unassembled WGS sequence"/>
</dbReference>
<dbReference type="InterPro" id="IPR029058">
    <property type="entry name" value="AB_hydrolase_fold"/>
</dbReference>
<feature type="signal peptide" evidence="2">
    <location>
        <begin position="1"/>
        <end position="22"/>
    </location>
</feature>
<dbReference type="EMBL" id="MFEN01000006">
    <property type="protein sequence ID" value="OGE84530.1"/>
    <property type="molecule type" value="Genomic_DNA"/>
</dbReference>
<dbReference type="Gene3D" id="3.30.1920.20">
    <property type="match status" value="1"/>
</dbReference>
<comment type="caution">
    <text evidence="4">The sequence shown here is derived from an EMBL/GenBank/DDBJ whole genome shotgun (WGS) entry which is preliminary data.</text>
</comment>
<dbReference type="SUPFAM" id="SSF50939">
    <property type="entry name" value="Sialidases"/>
    <property type="match status" value="1"/>
</dbReference>
<feature type="compositionally biased region" description="Low complexity" evidence="1">
    <location>
        <begin position="1111"/>
        <end position="1123"/>
    </location>
</feature>
<dbReference type="InterPro" id="IPR006626">
    <property type="entry name" value="PbH1"/>
</dbReference>
<dbReference type="GO" id="GO:0006629">
    <property type="term" value="P:lipid metabolic process"/>
    <property type="evidence" value="ECO:0007669"/>
    <property type="project" value="InterPro"/>
</dbReference>
<dbReference type="InterPro" id="IPR058094">
    <property type="entry name" value="Ig-like_OmpL47-like"/>
</dbReference>
<dbReference type="Gene3D" id="3.40.50.1820">
    <property type="entry name" value="alpha/beta hydrolase"/>
    <property type="match status" value="1"/>
</dbReference>
<dbReference type="SMART" id="SM00710">
    <property type="entry name" value="PbH1"/>
    <property type="match status" value="13"/>
</dbReference>
<reference evidence="4 5" key="1">
    <citation type="journal article" date="2016" name="Nat. Commun.">
        <title>Thousands of microbial genomes shed light on interconnected biogeochemical processes in an aquifer system.</title>
        <authorList>
            <person name="Anantharaman K."/>
            <person name="Brown C.T."/>
            <person name="Hug L.A."/>
            <person name="Sharon I."/>
            <person name="Castelle C.J."/>
            <person name="Probst A.J."/>
            <person name="Thomas B.C."/>
            <person name="Singh A."/>
            <person name="Wilkins M.J."/>
            <person name="Karaoz U."/>
            <person name="Brodie E.L."/>
            <person name="Williams K.H."/>
            <person name="Hubbard S.S."/>
            <person name="Banfield J.F."/>
        </authorList>
    </citation>
    <scope>NUCLEOTIDE SEQUENCE [LARGE SCALE GENOMIC DNA]</scope>
</reference>
<accession>A0A1F5P4L3</accession>
<feature type="domain" description="Periplasmic copper-binding protein NosD beta helix" evidence="3">
    <location>
        <begin position="393"/>
        <end position="591"/>
    </location>
</feature>
<gene>
    <name evidence="4" type="ORF">A2846_04260</name>
</gene>
<organism evidence="4 5">
    <name type="scientific">Candidatus Doudnabacteria bacterium RIFCSPHIGHO2_01_FULL_49_9</name>
    <dbReference type="NCBI Taxonomy" id="1817827"/>
    <lineage>
        <taxon>Bacteria</taxon>
        <taxon>Candidatus Doudnaibacteriota</taxon>
    </lineage>
</organism>
<feature type="chain" id="PRO_5009520346" description="Periplasmic copper-binding protein NosD beta helix domain-containing protein" evidence="2">
    <location>
        <begin position="23"/>
        <end position="1460"/>
    </location>
</feature>
<dbReference type="InterPro" id="IPR003386">
    <property type="entry name" value="LACT/PDAT_acylTrfase"/>
</dbReference>
<evidence type="ECO:0000256" key="1">
    <source>
        <dbReference type="SAM" id="MobiDB-lite"/>
    </source>
</evidence>
<dbReference type="SUPFAM" id="SSF53474">
    <property type="entry name" value="alpha/beta-Hydrolases"/>
    <property type="match status" value="1"/>
</dbReference>
<keyword evidence="2" id="KW-0732">Signal</keyword>
<dbReference type="SUPFAM" id="SSF51126">
    <property type="entry name" value="Pectin lyase-like"/>
    <property type="match status" value="2"/>
</dbReference>
<dbReference type="Gene3D" id="2.160.20.10">
    <property type="entry name" value="Single-stranded right-handed beta-helix, Pectin lyase-like"/>
    <property type="match status" value="2"/>
</dbReference>
<dbReference type="InterPro" id="IPR011050">
    <property type="entry name" value="Pectin_lyase_fold/virulence"/>
</dbReference>
<dbReference type="Pfam" id="PF02450">
    <property type="entry name" value="LCAT"/>
    <property type="match status" value="1"/>
</dbReference>
<dbReference type="InterPro" id="IPR012334">
    <property type="entry name" value="Pectin_lyas_fold"/>
</dbReference>
<name>A0A1F5P4L3_9BACT</name>
<dbReference type="InterPro" id="IPR022441">
    <property type="entry name" value="Para_beta_helix_rpt-2"/>
</dbReference>
<dbReference type="NCBIfam" id="TIGR03804">
    <property type="entry name" value="para_beta_helix"/>
    <property type="match status" value="3"/>
</dbReference>
<evidence type="ECO:0000256" key="2">
    <source>
        <dbReference type="SAM" id="SignalP"/>
    </source>
</evidence>
<dbReference type="Gene3D" id="2.60.40.10">
    <property type="entry name" value="Immunoglobulins"/>
    <property type="match status" value="1"/>
</dbReference>
<feature type="domain" description="Periplasmic copper-binding protein NosD beta helix" evidence="3">
    <location>
        <begin position="210"/>
        <end position="366"/>
    </location>
</feature>
<protein>
    <recommendedName>
        <fullName evidence="3">Periplasmic copper-binding protein NosD beta helix domain-containing protein</fullName>
    </recommendedName>
</protein>
<dbReference type="InterPro" id="IPR013783">
    <property type="entry name" value="Ig-like_fold"/>
</dbReference>
<evidence type="ECO:0000313" key="5">
    <source>
        <dbReference type="Proteomes" id="UP000176339"/>
    </source>
</evidence>
<dbReference type="InterPro" id="IPR007742">
    <property type="entry name" value="NosD_dom"/>
</dbReference>
<dbReference type="NCBIfam" id="NF047446">
    <property type="entry name" value="barrel_OmpL47"/>
    <property type="match status" value="2"/>
</dbReference>
<dbReference type="Pfam" id="PF05048">
    <property type="entry name" value="NosD"/>
    <property type="match status" value="2"/>
</dbReference>
<dbReference type="GO" id="GO:0008374">
    <property type="term" value="F:O-acyltransferase activity"/>
    <property type="evidence" value="ECO:0007669"/>
    <property type="project" value="InterPro"/>
</dbReference>